<evidence type="ECO:0000259" key="14">
    <source>
        <dbReference type="PROSITE" id="PS51900"/>
    </source>
</evidence>
<dbReference type="NCBIfam" id="NF001399">
    <property type="entry name" value="PRK00283.1"/>
    <property type="match status" value="1"/>
</dbReference>
<evidence type="ECO:0000256" key="1">
    <source>
        <dbReference type="ARBA" id="ARBA00004496"/>
    </source>
</evidence>
<dbReference type="GO" id="GO:0007059">
    <property type="term" value="P:chromosome segregation"/>
    <property type="evidence" value="ECO:0007669"/>
    <property type="project" value="UniProtKB-UniRule"/>
</dbReference>
<dbReference type="AlphaFoldDB" id="A0AAW4VRX7"/>
<feature type="active site" evidence="11">
    <location>
        <position position="176"/>
    </location>
</feature>
<comment type="similarity">
    <text evidence="3">Belongs to the 'phage' integrase family. XerD subfamily.</text>
</comment>
<evidence type="ECO:0000313" key="15">
    <source>
        <dbReference type="EMBL" id="MCB8609324.1"/>
    </source>
</evidence>
<keyword evidence="6 11" id="KW-0159">Chromosome partition</keyword>
<dbReference type="InterPro" id="IPR011010">
    <property type="entry name" value="DNA_brk_join_enz"/>
</dbReference>
<feature type="active site" description="O-(3'-phospho-DNA)-tyrosine intermediate" evidence="11">
    <location>
        <position position="283"/>
    </location>
</feature>
<dbReference type="Pfam" id="PF02899">
    <property type="entry name" value="Phage_int_SAM_1"/>
    <property type="match status" value="1"/>
</dbReference>
<dbReference type="InterPro" id="IPR004107">
    <property type="entry name" value="Integrase_SAM-like_N"/>
</dbReference>
<keyword evidence="4 11" id="KW-0963">Cytoplasm</keyword>
<evidence type="ECO:0000256" key="2">
    <source>
        <dbReference type="ARBA" id="ARBA00006657"/>
    </source>
</evidence>
<dbReference type="Pfam" id="PF00589">
    <property type="entry name" value="Phage_integrase"/>
    <property type="match status" value="1"/>
</dbReference>
<keyword evidence="5 11" id="KW-0132">Cell division</keyword>
<dbReference type="GO" id="GO:0005737">
    <property type="term" value="C:cytoplasm"/>
    <property type="evidence" value="ECO:0007669"/>
    <property type="project" value="UniProtKB-SubCell"/>
</dbReference>
<dbReference type="GO" id="GO:0051301">
    <property type="term" value="P:cell division"/>
    <property type="evidence" value="ECO:0007669"/>
    <property type="project" value="UniProtKB-UniRule"/>
</dbReference>
<feature type="active site" evidence="11">
    <location>
        <position position="152"/>
    </location>
</feature>
<evidence type="ECO:0000256" key="7">
    <source>
        <dbReference type="ARBA" id="ARBA00022908"/>
    </source>
</evidence>
<feature type="domain" description="Core-binding (CB)" evidence="14">
    <location>
        <begin position="8"/>
        <end position="91"/>
    </location>
</feature>
<dbReference type="InterPro" id="IPR044068">
    <property type="entry name" value="CB"/>
</dbReference>
<dbReference type="InterPro" id="IPR013762">
    <property type="entry name" value="Integrase-like_cat_sf"/>
</dbReference>
<dbReference type="InterPro" id="IPR023009">
    <property type="entry name" value="Tyrosine_recombinase_XerC/XerD"/>
</dbReference>
<evidence type="ECO:0000256" key="4">
    <source>
        <dbReference type="ARBA" id="ARBA00022490"/>
    </source>
</evidence>
<gene>
    <name evidence="11 15" type="primary">xerC</name>
    <name evidence="15" type="ORF">LJD69_01785</name>
</gene>
<organism evidence="15 16">
    <name type="scientific">Faecalibacillus faecis</name>
    <dbReference type="NCBI Taxonomy" id="1982628"/>
    <lineage>
        <taxon>Bacteria</taxon>
        <taxon>Bacillati</taxon>
        <taxon>Bacillota</taxon>
        <taxon>Erysipelotrichia</taxon>
        <taxon>Erysipelotrichales</taxon>
        <taxon>Coprobacillaceae</taxon>
        <taxon>Faecalibacillus</taxon>
    </lineage>
</organism>
<sequence length="304" mass="35581">MNLSMDLNKDKESFMDYLKYQKHYSENTIENYERTLNEFIGFLNKESIDAFSKVKYPLMRGYLTYLNEKGVSKNTINNRISCLRSLYKYLVKEELVENNPMTLIENVKISKRNPDFLFPEEMIELLDSIDTSDDLGVRNKAMLELMYASGLRCSEVVNLTLNVIDFDNRILLIHGKGNKDRYVPFHEYASKWLIKYLEEGRGNLVSPNEGPDYVFVNNRGQQMTNRGVQDIIKRIGRNYDPTKKIHPHTFRHSFATHLLNAGADIRTVQELLGHENLSTTQIYTHITKERLKDVYLQAHPRNKE</sequence>
<evidence type="ECO:0000256" key="6">
    <source>
        <dbReference type="ARBA" id="ARBA00022829"/>
    </source>
</evidence>
<dbReference type="PROSITE" id="PS51900">
    <property type="entry name" value="CB"/>
    <property type="match status" value="1"/>
</dbReference>
<accession>A0AAW4VRX7</accession>
<evidence type="ECO:0000259" key="13">
    <source>
        <dbReference type="PROSITE" id="PS51898"/>
    </source>
</evidence>
<comment type="subcellular location">
    <subcellularLocation>
        <location evidence="1 11">Cytoplasm</location>
    </subcellularLocation>
</comment>
<dbReference type="Proteomes" id="UP001198439">
    <property type="component" value="Unassembled WGS sequence"/>
</dbReference>
<dbReference type="GO" id="GO:0003677">
    <property type="term" value="F:DNA binding"/>
    <property type="evidence" value="ECO:0007669"/>
    <property type="project" value="UniProtKB-UniRule"/>
</dbReference>
<comment type="similarity">
    <text evidence="2 11">Belongs to the 'phage' integrase family. XerC subfamily.</text>
</comment>
<evidence type="ECO:0000256" key="9">
    <source>
        <dbReference type="ARBA" id="ARBA00023172"/>
    </source>
</evidence>
<dbReference type="NCBIfam" id="TIGR02225">
    <property type="entry name" value="recomb_XerD"/>
    <property type="match status" value="1"/>
</dbReference>
<evidence type="ECO:0000256" key="8">
    <source>
        <dbReference type="ARBA" id="ARBA00023125"/>
    </source>
</evidence>
<evidence type="ECO:0000256" key="11">
    <source>
        <dbReference type="HAMAP-Rule" id="MF_01808"/>
    </source>
</evidence>
<keyword evidence="9 11" id="KW-0233">DNA recombination</keyword>
<reference evidence="15" key="1">
    <citation type="submission" date="2021-10" db="EMBL/GenBank/DDBJ databases">
        <title>Collection of gut derived symbiotic bacterial strains cultured from healthy donors.</title>
        <authorList>
            <person name="Lin H."/>
            <person name="Littmann E."/>
            <person name="Kohout C."/>
            <person name="Pamer E.G."/>
        </authorList>
    </citation>
    <scope>NUCLEOTIDE SEQUENCE</scope>
    <source>
        <strain evidence="15">DFI.4.48</strain>
    </source>
</reference>
<dbReference type="InterPro" id="IPR011931">
    <property type="entry name" value="Recomb_XerC"/>
</dbReference>
<dbReference type="HAMAP" id="MF_01808">
    <property type="entry name" value="Recomb_XerC_XerD"/>
    <property type="match status" value="1"/>
</dbReference>
<dbReference type="InterPro" id="IPR002104">
    <property type="entry name" value="Integrase_catalytic"/>
</dbReference>
<comment type="caution">
    <text evidence="15">The sequence shown here is derived from an EMBL/GenBank/DDBJ whole genome shotgun (WGS) entry which is preliminary data.</text>
</comment>
<evidence type="ECO:0000256" key="10">
    <source>
        <dbReference type="ARBA" id="ARBA00023306"/>
    </source>
</evidence>
<feature type="active site" evidence="11">
    <location>
        <position position="251"/>
    </location>
</feature>
<keyword evidence="10 11" id="KW-0131">Cell cycle</keyword>
<dbReference type="GeneID" id="77469930"/>
<keyword evidence="8 11" id="KW-0238">DNA-binding</keyword>
<dbReference type="SUPFAM" id="SSF56349">
    <property type="entry name" value="DNA breaking-rejoining enzymes"/>
    <property type="match status" value="1"/>
</dbReference>
<name>A0AAW4VRX7_9FIRM</name>
<dbReference type="PANTHER" id="PTHR30349">
    <property type="entry name" value="PHAGE INTEGRASE-RELATED"/>
    <property type="match status" value="1"/>
</dbReference>
<feature type="active site" evidence="11">
    <location>
        <position position="274"/>
    </location>
</feature>
<dbReference type="CDD" id="cd00798">
    <property type="entry name" value="INT_XerDC_C"/>
    <property type="match status" value="1"/>
</dbReference>
<evidence type="ECO:0000256" key="5">
    <source>
        <dbReference type="ARBA" id="ARBA00022618"/>
    </source>
</evidence>
<comment type="subunit">
    <text evidence="11">Forms a cyclic heterotetrameric complex composed of two molecules of XerC and two molecules of XerD.</text>
</comment>
<dbReference type="InterPro" id="IPR050090">
    <property type="entry name" value="Tyrosine_recombinase_XerCD"/>
</dbReference>
<dbReference type="Gene3D" id="1.10.150.130">
    <property type="match status" value="1"/>
</dbReference>
<keyword evidence="7 11" id="KW-0229">DNA integration</keyword>
<dbReference type="NCBIfam" id="NF040815">
    <property type="entry name" value="recomb_XerA_Arch"/>
    <property type="match status" value="1"/>
</dbReference>
<evidence type="ECO:0000256" key="12">
    <source>
        <dbReference type="NCBIfam" id="TIGR02224"/>
    </source>
</evidence>
<dbReference type="InterPro" id="IPR011932">
    <property type="entry name" value="Recomb_XerD"/>
</dbReference>
<dbReference type="EMBL" id="JAJDKZ010000003">
    <property type="protein sequence ID" value="MCB8609324.1"/>
    <property type="molecule type" value="Genomic_DNA"/>
</dbReference>
<comment type="function">
    <text evidence="11">Site-specific tyrosine recombinase, which acts by catalyzing the cutting and rejoining of the recombining DNA molecules. The XerC-XerD complex is essential to convert dimers of the bacterial chromosome into monomers to permit their segregation at cell division. It also contributes to the segregational stability of plasmids.</text>
</comment>
<evidence type="ECO:0000256" key="3">
    <source>
        <dbReference type="ARBA" id="ARBA00010450"/>
    </source>
</evidence>
<proteinExistence type="inferred from homology"/>
<dbReference type="NCBIfam" id="TIGR02224">
    <property type="entry name" value="recomb_XerC"/>
    <property type="match status" value="1"/>
</dbReference>
<dbReference type="GO" id="GO:0006313">
    <property type="term" value="P:DNA transposition"/>
    <property type="evidence" value="ECO:0007669"/>
    <property type="project" value="UniProtKB-UniRule"/>
</dbReference>
<dbReference type="RefSeq" id="WP_227213187.1">
    <property type="nucleotide sequence ID" value="NZ_DBGCOW010000040.1"/>
</dbReference>
<protein>
    <recommendedName>
        <fullName evidence="11 12">Tyrosine recombinase XerC</fullName>
    </recommendedName>
</protein>
<dbReference type="PANTHER" id="PTHR30349:SF77">
    <property type="entry name" value="TYROSINE RECOMBINASE XERC"/>
    <property type="match status" value="1"/>
</dbReference>
<dbReference type="PROSITE" id="PS51898">
    <property type="entry name" value="TYR_RECOMBINASE"/>
    <property type="match status" value="1"/>
</dbReference>
<feature type="domain" description="Tyr recombinase" evidence="13">
    <location>
        <begin position="112"/>
        <end position="296"/>
    </location>
</feature>
<dbReference type="Gene3D" id="1.10.443.10">
    <property type="entry name" value="Intergrase catalytic core"/>
    <property type="match status" value="1"/>
</dbReference>
<dbReference type="GO" id="GO:0009037">
    <property type="term" value="F:tyrosine-based site-specific recombinase activity"/>
    <property type="evidence" value="ECO:0007669"/>
    <property type="project" value="UniProtKB-UniRule"/>
</dbReference>
<dbReference type="InterPro" id="IPR010998">
    <property type="entry name" value="Integrase_recombinase_N"/>
</dbReference>
<evidence type="ECO:0000313" key="16">
    <source>
        <dbReference type="Proteomes" id="UP001198439"/>
    </source>
</evidence>
<feature type="active site" evidence="11">
    <location>
        <position position="248"/>
    </location>
</feature>